<dbReference type="EMBL" id="CAIIXF020000006">
    <property type="protein sequence ID" value="CAH1787436.1"/>
    <property type="molecule type" value="Genomic_DNA"/>
</dbReference>
<keyword evidence="3" id="KW-1185">Reference proteome</keyword>
<sequence>MVWTTCNKYFVSYIYVQYCAKDQQGHQKCINHKNIHCSTVYSVNFSNQEKMRTVLFTVLIAIVLAQDRPPSDRVVTTDPVECAANSGFLADEDRPGGDCCHFIQCDNTKNNKTGYVVACMYPLVWNKEIQACDDDLNLPQESTCYHSDCSEKPEPIPVCESNDEPADGECCIVGEPLFYKLFSEDSLKFYVSRTKGNDTFGDIEFCPGEQEFNLNDCCCEDNYIIMPECDGVNLFQLASDNCCQYNQCFQNKTGYWNKMCMGGSVFNPKIGACDVVEFVPECESDPCLDDQVMTEKPCPAADTLDEDQCCVAGVIFTEDSYFGVLGSYFVGDPTNLDNLNFCPQEQIFSVDSCRCEGDIEQLGCSCLHFTFENDNQTTDSLQGVQVKGKGFVSPGLGGTSGALAVDDDTGDCASIPYFSRGYLGSQFTLAFRVNAEGNIFSNGDDENPSTLNVAITQGNLIVDIEVGGETISLNGLAALDTDIHVAIVKDEQEMKLYVEGALVDTQPARGNYDPSDCPLKLCGQGIVDELVMCHFSYSQDLVRALADDNIVAANN</sequence>
<gene>
    <name evidence="2" type="ORF">OFUS_LOCUS13138</name>
</gene>
<evidence type="ECO:0000313" key="2">
    <source>
        <dbReference type="EMBL" id="CAH1787436.1"/>
    </source>
</evidence>
<dbReference type="GO" id="GO:0008061">
    <property type="term" value="F:chitin binding"/>
    <property type="evidence" value="ECO:0007669"/>
    <property type="project" value="InterPro"/>
</dbReference>
<dbReference type="InterPro" id="IPR013320">
    <property type="entry name" value="ConA-like_dom_sf"/>
</dbReference>
<dbReference type="PROSITE" id="PS50940">
    <property type="entry name" value="CHIT_BIND_II"/>
    <property type="match status" value="1"/>
</dbReference>
<accession>A0A8S4P2V9</accession>
<dbReference type="GO" id="GO:0005576">
    <property type="term" value="C:extracellular region"/>
    <property type="evidence" value="ECO:0007669"/>
    <property type="project" value="InterPro"/>
</dbReference>
<proteinExistence type="predicted"/>
<organism evidence="2 3">
    <name type="scientific">Owenia fusiformis</name>
    <name type="common">Polychaete worm</name>
    <dbReference type="NCBI Taxonomy" id="6347"/>
    <lineage>
        <taxon>Eukaryota</taxon>
        <taxon>Metazoa</taxon>
        <taxon>Spiralia</taxon>
        <taxon>Lophotrochozoa</taxon>
        <taxon>Annelida</taxon>
        <taxon>Polychaeta</taxon>
        <taxon>Sedentaria</taxon>
        <taxon>Canalipalpata</taxon>
        <taxon>Sabellida</taxon>
        <taxon>Oweniida</taxon>
        <taxon>Oweniidae</taxon>
        <taxon>Owenia</taxon>
    </lineage>
</organism>
<feature type="domain" description="Chitin-binding type-2" evidence="1">
    <location>
        <begin position="226"/>
        <end position="284"/>
    </location>
</feature>
<dbReference type="Gene3D" id="2.60.120.200">
    <property type="match status" value="1"/>
</dbReference>
<dbReference type="SUPFAM" id="SSF49899">
    <property type="entry name" value="Concanavalin A-like lectins/glucanases"/>
    <property type="match status" value="1"/>
</dbReference>
<evidence type="ECO:0000259" key="1">
    <source>
        <dbReference type="PROSITE" id="PS50940"/>
    </source>
</evidence>
<evidence type="ECO:0000313" key="3">
    <source>
        <dbReference type="Proteomes" id="UP000749559"/>
    </source>
</evidence>
<dbReference type="InterPro" id="IPR002557">
    <property type="entry name" value="Chitin-bd_dom"/>
</dbReference>
<protein>
    <recommendedName>
        <fullName evidence="1">Chitin-binding type-2 domain-containing protein</fullName>
    </recommendedName>
</protein>
<comment type="caution">
    <text evidence="2">The sequence shown here is derived from an EMBL/GenBank/DDBJ whole genome shotgun (WGS) entry which is preliminary data.</text>
</comment>
<reference evidence="2" key="1">
    <citation type="submission" date="2022-03" db="EMBL/GenBank/DDBJ databases">
        <authorList>
            <person name="Martin C."/>
        </authorList>
    </citation>
    <scope>NUCLEOTIDE SEQUENCE</scope>
</reference>
<name>A0A8S4P2V9_OWEFU</name>
<dbReference type="Proteomes" id="UP000749559">
    <property type="component" value="Unassembled WGS sequence"/>
</dbReference>
<dbReference type="AlphaFoldDB" id="A0A8S4P2V9"/>